<dbReference type="Proteomes" id="UP000191500">
    <property type="component" value="Unassembled WGS sequence"/>
</dbReference>
<gene>
    <name evidence="1" type="ORF">PENCOP_c013G04494</name>
</gene>
<accession>A0A1V6UBX5</accession>
<sequence length="92" mass="10282">MRISLPDKFGLIDLEALLTIHLENARDWDLGDWEREINLAREAHIDGFALNFGSGVDYNLAFLKAFVTADTLSSKLFSPSTMPATVPLSRMI</sequence>
<dbReference type="EMBL" id="MDDG01000013">
    <property type="protein sequence ID" value="OQE35423.1"/>
    <property type="molecule type" value="Genomic_DNA"/>
</dbReference>
<dbReference type="AlphaFoldDB" id="A0A1V6UBX5"/>
<reference evidence="2" key="1">
    <citation type="journal article" date="2017" name="Nat. Microbiol.">
        <title>Global analysis of biosynthetic gene clusters reveals vast potential of secondary metabolite production in Penicillium species.</title>
        <authorList>
            <person name="Nielsen J.C."/>
            <person name="Grijseels S."/>
            <person name="Prigent S."/>
            <person name="Ji B."/>
            <person name="Dainat J."/>
            <person name="Nielsen K.F."/>
            <person name="Frisvad J.C."/>
            <person name="Workman M."/>
            <person name="Nielsen J."/>
        </authorList>
    </citation>
    <scope>NUCLEOTIDE SEQUENCE [LARGE SCALE GENOMIC DNA]</scope>
    <source>
        <strain evidence="2">IBT 31321</strain>
    </source>
</reference>
<keyword evidence="2" id="KW-1185">Reference proteome</keyword>
<comment type="caution">
    <text evidence="1">The sequence shown here is derived from an EMBL/GenBank/DDBJ whole genome shotgun (WGS) entry which is preliminary data.</text>
</comment>
<organism evidence="1 2">
    <name type="scientific">Penicillium coprophilum</name>
    <dbReference type="NCBI Taxonomy" id="36646"/>
    <lineage>
        <taxon>Eukaryota</taxon>
        <taxon>Fungi</taxon>
        <taxon>Dikarya</taxon>
        <taxon>Ascomycota</taxon>
        <taxon>Pezizomycotina</taxon>
        <taxon>Eurotiomycetes</taxon>
        <taxon>Eurotiomycetidae</taxon>
        <taxon>Eurotiales</taxon>
        <taxon>Aspergillaceae</taxon>
        <taxon>Penicillium</taxon>
    </lineage>
</organism>
<evidence type="ECO:0000313" key="1">
    <source>
        <dbReference type="EMBL" id="OQE35423.1"/>
    </source>
</evidence>
<name>A0A1V6UBX5_9EURO</name>
<proteinExistence type="predicted"/>
<protein>
    <submittedName>
        <fullName evidence="1">Uncharacterized protein</fullName>
    </submittedName>
</protein>
<evidence type="ECO:0000313" key="2">
    <source>
        <dbReference type="Proteomes" id="UP000191500"/>
    </source>
</evidence>